<name>A0ABY7GHM4_9GAMM</name>
<protein>
    <submittedName>
        <fullName evidence="3">META domain-containing protein</fullName>
    </submittedName>
</protein>
<feature type="chain" id="PRO_5047470011" evidence="1">
    <location>
        <begin position="27"/>
        <end position="163"/>
    </location>
</feature>
<dbReference type="RefSeq" id="WP_255189724.1">
    <property type="nucleotide sequence ID" value="NZ_CP113517.1"/>
</dbReference>
<dbReference type="InterPro" id="IPR038670">
    <property type="entry name" value="HslJ-like_sf"/>
</dbReference>
<dbReference type="InterPro" id="IPR053147">
    <property type="entry name" value="Hsp_HslJ-like"/>
</dbReference>
<sequence length="163" mass="18119">MTPYRPRYKQALVFACLPVFSLFGCAANNDAAHVATPPMQAEASKPDASLVNTYWKLLEMNGKPAALDAGGKEISLITGGGENHVHGFSGCNRFSGGYKRNNDRLEFRNLATTRMACAETMELESTFLDALNKVRRYSIQGERLTLYDEQNQSILLFEAVYLK</sequence>
<feature type="domain" description="DUF306" evidence="2">
    <location>
        <begin position="48"/>
        <end position="158"/>
    </location>
</feature>
<evidence type="ECO:0000313" key="4">
    <source>
        <dbReference type="Proteomes" id="UP001162780"/>
    </source>
</evidence>
<dbReference type="PANTHER" id="PTHR35535:SF1">
    <property type="entry name" value="HEAT SHOCK PROTEIN HSLJ"/>
    <property type="match status" value="1"/>
</dbReference>
<evidence type="ECO:0000256" key="1">
    <source>
        <dbReference type="SAM" id="SignalP"/>
    </source>
</evidence>
<reference evidence="3" key="1">
    <citation type="submission" date="2022-11" db="EMBL/GenBank/DDBJ databases">
        <title>Methylomonas rapida sp. nov., Carotenoid-Producing Obligate Methanotrophs with High Growth Characteristics and Biotechnological Potential.</title>
        <authorList>
            <person name="Tikhonova E.N."/>
            <person name="Suleimanov R.Z."/>
            <person name="Miroshnikov K."/>
            <person name="Oshkin I.Y."/>
            <person name="Belova S.E."/>
            <person name="Danilova O.V."/>
            <person name="Ashikhmin A."/>
            <person name="Konopkin A."/>
            <person name="But S.Y."/>
            <person name="Khmelenina V.N."/>
            <person name="Kuznetsov N."/>
            <person name="Pimenov N.V."/>
            <person name="Dedysh S.N."/>
        </authorList>
    </citation>
    <scope>NUCLEOTIDE SEQUENCE</scope>
    <source>
        <strain evidence="3">MP1</strain>
    </source>
</reference>
<keyword evidence="4" id="KW-1185">Reference proteome</keyword>
<dbReference type="InterPro" id="IPR005184">
    <property type="entry name" value="DUF306_Meta_HslJ"/>
</dbReference>
<evidence type="ECO:0000259" key="2">
    <source>
        <dbReference type="Pfam" id="PF03724"/>
    </source>
</evidence>
<feature type="signal peptide" evidence="1">
    <location>
        <begin position="1"/>
        <end position="26"/>
    </location>
</feature>
<dbReference type="PANTHER" id="PTHR35535">
    <property type="entry name" value="HEAT SHOCK PROTEIN HSLJ"/>
    <property type="match status" value="1"/>
</dbReference>
<proteinExistence type="predicted"/>
<dbReference type="EMBL" id="CP113517">
    <property type="protein sequence ID" value="WAR44754.1"/>
    <property type="molecule type" value="Genomic_DNA"/>
</dbReference>
<gene>
    <name evidence="3" type="ORF">NM686_020835</name>
</gene>
<keyword evidence="1" id="KW-0732">Signal</keyword>
<dbReference type="Proteomes" id="UP001162780">
    <property type="component" value="Chromosome"/>
</dbReference>
<dbReference type="PROSITE" id="PS51257">
    <property type="entry name" value="PROKAR_LIPOPROTEIN"/>
    <property type="match status" value="1"/>
</dbReference>
<accession>A0ABY7GHM4</accession>
<evidence type="ECO:0000313" key="3">
    <source>
        <dbReference type="EMBL" id="WAR44754.1"/>
    </source>
</evidence>
<dbReference type="Gene3D" id="2.40.128.270">
    <property type="match status" value="1"/>
</dbReference>
<dbReference type="Pfam" id="PF03724">
    <property type="entry name" value="META"/>
    <property type="match status" value="1"/>
</dbReference>
<organism evidence="3 4">
    <name type="scientific">Methylomonas rapida</name>
    <dbReference type="NCBI Taxonomy" id="2963939"/>
    <lineage>
        <taxon>Bacteria</taxon>
        <taxon>Pseudomonadati</taxon>
        <taxon>Pseudomonadota</taxon>
        <taxon>Gammaproteobacteria</taxon>
        <taxon>Methylococcales</taxon>
        <taxon>Methylococcaceae</taxon>
        <taxon>Methylomonas</taxon>
    </lineage>
</organism>